<feature type="compositionally biased region" description="Low complexity" evidence="1">
    <location>
        <begin position="9"/>
        <end position="20"/>
    </location>
</feature>
<reference evidence="3" key="2">
    <citation type="submission" date="2020-05" db="UniProtKB">
        <authorList>
            <consortium name="EnsemblMetazoa"/>
        </authorList>
    </citation>
    <scope>IDENTIFICATION</scope>
    <source>
        <strain evidence="3">wikel</strain>
    </source>
</reference>
<evidence type="ECO:0000313" key="3">
    <source>
        <dbReference type="EnsemblMetazoa" id="ISCW019591-PA"/>
    </source>
</evidence>
<evidence type="ECO:0000313" key="2">
    <source>
        <dbReference type="EMBL" id="EEC10504.1"/>
    </source>
</evidence>
<dbReference type="Proteomes" id="UP000001555">
    <property type="component" value="Unassembled WGS sequence"/>
</dbReference>
<evidence type="ECO:0000313" key="4">
    <source>
        <dbReference type="Proteomes" id="UP000001555"/>
    </source>
</evidence>
<dbReference type="EMBL" id="DS798279">
    <property type="protein sequence ID" value="EEC10504.1"/>
    <property type="molecule type" value="Genomic_DNA"/>
</dbReference>
<dbReference type="HOGENOM" id="CLU_1951152_0_0_1"/>
<accession>B7PV82</accession>
<evidence type="ECO:0000256" key="1">
    <source>
        <dbReference type="SAM" id="MobiDB-lite"/>
    </source>
</evidence>
<gene>
    <name evidence="2" type="ORF">IscW_ISCW019591</name>
</gene>
<dbReference type="VEuPathDB" id="VectorBase:ISCW019591"/>
<reference evidence="2 4" key="1">
    <citation type="submission" date="2008-03" db="EMBL/GenBank/DDBJ databases">
        <title>Annotation of Ixodes scapularis.</title>
        <authorList>
            <consortium name="Ixodes scapularis Genome Project Consortium"/>
            <person name="Caler E."/>
            <person name="Hannick L.I."/>
            <person name="Bidwell S."/>
            <person name="Joardar V."/>
            <person name="Thiagarajan M."/>
            <person name="Amedeo P."/>
            <person name="Galinsky K.J."/>
            <person name="Schobel S."/>
            <person name="Inman J."/>
            <person name="Hostetler J."/>
            <person name="Miller J."/>
            <person name="Hammond M."/>
            <person name="Megy K."/>
            <person name="Lawson D."/>
            <person name="Kodira C."/>
            <person name="Sutton G."/>
            <person name="Meyer J."/>
            <person name="Hill C.A."/>
            <person name="Birren B."/>
            <person name="Nene V."/>
            <person name="Collins F."/>
            <person name="Alarcon-Chaidez F."/>
            <person name="Wikel S."/>
            <person name="Strausberg R."/>
        </authorList>
    </citation>
    <scope>NUCLEOTIDE SEQUENCE [LARGE SCALE GENOMIC DNA]</scope>
    <source>
        <strain evidence="4">Wikel</strain>
        <strain evidence="2">Wikel colony</strain>
    </source>
</reference>
<dbReference type="VEuPathDB" id="VectorBase:ISCI019591"/>
<feature type="region of interest" description="Disordered" evidence="1">
    <location>
        <begin position="1"/>
        <end position="44"/>
    </location>
</feature>
<protein>
    <submittedName>
        <fullName evidence="2 3">Uncharacterized protein</fullName>
    </submittedName>
</protein>
<organism>
    <name type="scientific">Ixodes scapularis</name>
    <name type="common">Black-legged tick</name>
    <name type="synonym">Deer tick</name>
    <dbReference type="NCBI Taxonomy" id="6945"/>
    <lineage>
        <taxon>Eukaryota</taxon>
        <taxon>Metazoa</taxon>
        <taxon>Ecdysozoa</taxon>
        <taxon>Arthropoda</taxon>
        <taxon>Chelicerata</taxon>
        <taxon>Arachnida</taxon>
        <taxon>Acari</taxon>
        <taxon>Parasitiformes</taxon>
        <taxon>Ixodida</taxon>
        <taxon>Ixodoidea</taxon>
        <taxon>Ixodidae</taxon>
        <taxon>Ixodinae</taxon>
        <taxon>Ixodes</taxon>
    </lineage>
</organism>
<dbReference type="PaxDb" id="6945-B7PV82"/>
<proteinExistence type="predicted"/>
<dbReference type="EMBL" id="ABJB011132686">
    <property type="status" value="NOT_ANNOTATED_CDS"/>
    <property type="molecule type" value="Genomic_DNA"/>
</dbReference>
<name>B7PV82_IXOSC</name>
<sequence length="129" mass="14019">MREPRWRRSCGPGPSLSPLGPGSGTGDGQKEEAETLQAQMKPSSPPVCLTLPQCLCCLFSHSLASLSKLYTTPGSTRLEPRAPREFFSRIVGTRSRSRDEREATVNLSSVTRIPALGVRSLALWFGESS</sequence>
<dbReference type="EnsemblMetazoa" id="ISCW019591-RA">
    <property type="protein sequence ID" value="ISCW019591-PA"/>
    <property type="gene ID" value="ISCW019591"/>
</dbReference>
<keyword evidence="4" id="KW-1185">Reference proteome</keyword>
<dbReference type="AlphaFoldDB" id="B7PV82"/>
<dbReference type="InParanoid" id="B7PV82"/>